<dbReference type="OrthoDB" id="11959at2157"/>
<keyword evidence="5" id="KW-1185">Reference proteome</keyword>
<dbReference type="Proteomes" id="UP000011550">
    <property type="component" value="Unassembled WGS sequence"/>
</dbReference>
<proteinExistence type="predicted"/>
<dbReference type="GO" id="GO:0046872">
    <property type="term" value="F:metal ion binding"/>
    <property type="evidence" value="ECO:0007669"/>
    <property type="project" value="InterPro"/>
</dbReference>
<evidence type="ECO:0000256" key="1">
    <source>
        <dbReference type="ARBA" id="ARBA00001936"/>
    </source>
</evidence>
<dbReference type="Gene3D" id="3.40.50.20">
    <property type="match status" value="1"/>
</dbReference>
<dbReference type="RefSeq" id="WP_008317822.1">
    <property type="nucleotide sequence ID" value="NZ_AOLN01000004.1"/>
</dbReference>
<keyword evidence="2" id="KW-0067">ATP-binding</keyword>
<gene>
    <name evidence="4" type="ORF">C440_02188</name>
</gene>
<dbReference type="PATRIC" id="fig|662479.7.peg.451"/>
<dbReference type="STRING" id="662479.C440_02188"/>
<name>M0IRE7_9EURY</name>
<reference evidence="4 5" key="1">
    <citation type="journal article" date="2014" name="PLoS Genet.">
        <title>Phylogenetically driven sequencing of extremely halophilic archaea reveals strategies for static and dynamic osmo-response.</title>
        <authorList>
            <person name="Becker E.A."/>
            <person name="Seitzer P.M."/>
            <person name="Tritt A."/>
            <person name="Larsen D."/>
            <person name="Krusor M."/>
            <person name="Yao A.I."/>
            <person name="Wu D."/>
            <person name="Madern D."/>
            <person name="Eisen J.A."/>
            <person name="Darling A.E."/>
            <person name="Facciotti M.T."/>
        </authorList>
    </citation>
    <scope>NUCLEOTIDE SEQUENCE [LARGE SCALE GENOMIC DNA]</scope>
    <source>
        <strain evidence="4 5">ATCC BAA-1512</strain>
    </source>
</reference>
<dbReference type="SUPFAM" id="SSF56059">
    <property type="entry name" value="Glutathione synthetase ATP-binding domain-like"/>
    <property type="match status" value="1"/>
</dbReference>
<dbReference type="Pfam" id="PF15632">
    <property type="entry name" value="ATPgrasp_Ter"/>
    <property type="match status" value="1"/>
</dbReference>
<accession>M0IRE7</accession>
<protein>
    <recommendedName>
        <fullName evidence="3">ATP-grasp domain-containing protein</fullName>
    </recommendedName>
</protein>
<evidence type="ECO:0000256" key="2">
    <source>
        <dbReference type="PROSITE-ProRule" id="PRU00409"/>
    </source>
</evidence>
<dbReference type="GO" id="GO:0005524">
    <property type="term" value="F:ATP binding"/>
    <property type="evidence" value="ECO:0007669"/>
    <property type="project" value="UniProtKB-UniRule"/>
</dbReference>
<comment type="caution">
    <text evidence="4">The sequence shown here is derived from an EMBL/GenBank/DDBJ whole genome shotgun (WGS) entry which is preliminary data.</text>
</comment>
<sequence>MSTYRVVGESTHGSVVVPTGFSVHALGCVRSLGPKGIHTIVAADQKHTPAARSRYRGEVRHVPSPYEDLTAYKDALLSLAARRDVQTVIPNQEEDTYVLSKYSDEFERHVSVGWPSFESLKVVQDGYALAMAAAEAGVPVPKTQLLTDVDDWNRELIVKQRYAILTSEYVDFLAPSECEGGGQKPVYLPTNVEPDVDELIDAMLGQVPIVQECVTGEEYSFRALYEDGEAVATSLRRQVRGDTYAGGASVFRELTHDPRVEALGERLLDHLDWHGLATVQFMKDRETGEFKLLEINPRIWASVMLDIRGGADYPYNYWLMTAGESDRIESGYAVGTASHLAHGELDYLISVLRDDFPNVERPSFPTALAAVLASIYRHPNFDLVSIDDPVPFLWSVVNRLLSSR</sequence>
<dbReference type="InterPro" id="IPR005479">
    <property type="entry name" value="CPAse_ATP-bd"/>
</dbReference>
<dbReference type="AlphaFoldDB" id="M0IRE7"/>
<dbReference type="InterPro" id="IPR011761">
    <property type="entry name" value="ATP-grasp"/>
</dbReference>
<dbReference type="PROSITE" id="PS00867">
    <property type="entry name" value="CPSASE_2"/>
    <property type="match status" value="1"/>
</dbReference>
<organism evidence="4 5">
    <name type="scientific">Haloferax mucosum ATCC BAA-1512</name>
    <dbReference type="NCBI Taxonomy" id="662479"/>
    <lineage>
        <taxon>Archaea</taxon>
        <taxon>Methanobacteriati</taxon>
        <taxon>Methanobacteriota</taxon>
        <taxon>Stenosarchaea group</taxon>
        <taxon>Halobacteria</taxon>
        <taxon>Halobacteriales</taxon>
        <taxon>Haloferacaceae</taxon>
        <taxon>Haloferax</taxon>
    </lineage>
</organism>
<comment type="cofactor">
    <cofactor evidence="1">
        <name>Mn(2+)</name>
        <dbReference type="ChEBI" id="CHEBI:29035"/>
    </cofactor>
</comment>
<dbReference type="EMBL" id="AOLN01000004">
    <property type="protein sequence ID" value="ELZ98019.1"/>
    <property type="molecule type" value="Genomic_DNA"/>
</dbReference>
<evidence type="ECO:0000313" key="5">
    <source>
        <dbReference type="Proteomes" id="UP000011550"/>
    </source>
</evidence>
<feature type="domain" description="ATP-grasp" evidence="3">
    <location>
        <begin position="130"/>
        <end position="324"/>
    </location>
</feature>
<keyword evidence="2" id="KW-0547">Nucleotide-binding</keyword>
<dbReference type="PROSITE" id="PS50975">
    <property type="entry name" value="ATP_GRASP"/>
    <property type="match status" value="1"/>
</dbReference>
<dbReference type="Gene3D" id="3.30.470.20">
    <property type="entry name" value="ATP-grasp fold, B domain"/>
    <property type="match status" value="1"/>
</dbReference>
<evidence type="ECO:0000259" key="3">
    <source>
        <dbReference type="PROSITE" id="PS50975"/>
    </source>
</evidence>
<evidence type="ECO:0000313" key="4">
    <source>
        <dbReference type="EMBL" id="ELZ98019.1"/>
    </source>
</evidence>